<gene>
    <name evidence="2" type="primary">X975_05742</name>
    <name evidence="2" type="ORF">TNCV_3450561</name>
</gene>
<accession>A0A8X6WJQ9</accession>
<dbReference type="AlphaFoldDB" id="A0A8X6WJQ9"/>
<dbReference type="EMBL" id="BMAU01021436">
    <property type="protein sequence ID" value="GFY36353.1"/>
    <property type="molecule type" value="Genomic_DNA"/>
</dbReference>
<name>A0A8X6WJQ9_TRICX</name>
<feature type="region of interest" description="Disordered" evidence="1">
    <location>
        <begin position="91"/>
        <end position="126"/>
    </location>
</feature>
<dbReference type="Proteomes" id="UP000887159">
    <property type="component" value="Unassembled WGS sequence"/>
</dbReference>
<evidence type="ECO:0000256" key="1">
    <source>
        <dbReference type="SAM" id="MobiDB-lite"/>
    </source>
</evidence>
<sequence length="191" mass="21753">MIAVTLPLVRSNSWDTQLVVPKDPRHARLETNLGIEQAKEDKAGLRHSPWGLHIRRRLSSQLRLNLDSSLKTTWLHSAAIQFSRAQNHSKRRRRWVGVKGSTRNGFRDPKCPSARRIRKAGEDTGAPNKGATCAWMAVDEAVGCMRAFLTMWRSSRRLVYRGRPQPGLPVNDISRIHWSQHLLTAQLELPN</sequence>
<evidence type="ECO:0000313" key="3">
    <source>
        <dbReference type="Proteomes" id="UP000887159"/>
    </source>
</evidence>
<keyword evidence="3" id="KW-1185">Reference proteome</keyword>
<proteinExistence type="predicted"/>
<protein>
    <submittedName>
        <fullName evidence="2">Uncharacterized protein</fullName>
    </submittedName>
</protein>
<reference evidence="2" key="1">
    <citation type="submission" date="2020-08" db="EMBL/GenBank/DDBJ databases">
        <title>Multicomponent nature underlies the extraordinary mechanical properties of spider dragline silk.</title>
        <authorList>
            <person name="Kono N."/>
            <person name="Nakamura H."/>
            <person name="Mori M."/>
            <person name="Yoshida Y."/>
            <person name="Ohtoshi R."/>
            <person name="Malay A.D."/>
            <person name="Moran D.A.P."/>
            <person name="Tomita M."/>
            <person name="Numata K."/>
            <person name="Arakawa K."/>
        </authorList>
    </citation>
    <scope>NUCLEOTIDE SEQUENCE</scope>
</reference>
<organism evidence="2 3">
    <name type="scientific">Trichonephila clavipes</name>
    <name type="common">Golden silk orbweaver</name>
    <name type="synonym">Nephila clavipes</name>
    <dbReference type="NCBI Taxonomy" id="2585209"/>
    <lineage>
        <taxon>Eukaryota</taxon>
        <taxon>Metazoa</taxon>
        <taxon>Ecdysozoa</taxon>
        <taxon>Arthropoda</taxon>
        <taxon>Chelicerata</taxon>
        <taxon>Arachnida</taxon>
        <taxon>Araneae</taxon>
        <taxon>Araneomorphae</taxon>
        <taxon>Entelegynae</taxon>
        <taxon>Araneoidea</taxon>
        <taxon>Nephilidae</taxon>
        <taxon>Trichonephila</taxon>
    </lineage>
</organism>
<evidence type="ECO:0000313" key="2">
    <source>
        <dbReference type="EMBL" id="GFY36353.1"/>
    </source>
</evidence>
<comment type="caution">
    <text evidence="2">The sequence shown here is derived from an EMBL/GenBank/DDBJ whole genome shotgun (WGS) entry which is preliminary data.</text>
</comment>